<accession>A0A7W1WRP4</accession>
<protein>
    <recommendedName>
        <fullName evidence="3">Transposase</fullName>
    </recommendedName>
</protein>
<keyword evidence="2" id="KW-1185">Reference proteome</keyword>
<dbReference type="AlphaFoldDB" id="A0A7W1WRP4"/>
<evidence type="ECO:0000313" key="1">
    <source>
        <dbReference type="EMBL" id="MBA4494790.1"/>
    </source>
</evidence>
<organism evidence="1 2">
    <name type="scientific">Paenactinomyces guangxiensis</name>
    <dbReference type="NCBI Taxonomy" id="1490290"/>
    <lineage>
        <taxon>Bacteria</taxon>
        <taxon>Bacillati</taxon>
        <taxon>Bacillota</taxon>
        <taxon>Bacilli</taxon>
        <taxon>Bacillales</taxon>
        <taxon>Thermoactinomycetaceae</taxon>
        <taxon>Paenactinomyces</taxon>
    </lineage>
</organism>
<sequence length="110" mass="12511">CIHLIHHIAEYPVFMLLADAAYDDHKLFSACSQAEIYLVTQVNKRNASSPATFRSEYRQQNWRFVTQGLGKKFLSKGVEWNSCFLLLKPFMGWNSPGYMVSTDTTGILCG</sequence>
<dbReference type="EMBL" id="JACEIQ010000009">
    <property type="protein sequence ID" value="MBA4494790.1"/>
    <property type="molecule type" value="Genomic_DNA"/>
</dbReference>
<evidence type="ECO:0000313" key="2">
    <source>
        <dbReference type="Proteomes" id="UP000535491"/>
    </source>
</evidence>
<evidence type="ECO:0008006" key="3">
    <source>
        <dbReference type="Google" id="ProtNLM"/>
    </source>
</evidence>
<comment type="caution">
    <text evidence="1">The sequence shown here is derived from an EMBL/GenBank/DDBJ whole genome shotgun (WGS) entry which is preliminary data.</text>
</comment>
<reference evidence="1 2" key="1">
    <citation type="submission" date="2020-07" db="EMBL/GenBank/DDBJ databases">
        <authorList>
            <person name="Feng H."/>
        </authorList>
    </citation>
    <scope>NUCLEOTIDE SEQUENCE [LARGE SCALE GENOMIC DNA]</scope>
    <source>
        <strain evidence="2">s-10</strain>
    </source>
</reference>
<name>A0A7W1WRP4_9BACL</name>
<feature type="non-terminal residue" evidence="1">
    <location>
        <position position="1"/>
    </location>
</feature>
<dbReference type="RefSeq" id="WP_220185945.1">
    <property type="nucleotide sequence ID" value="NZ_JACEIQ010000009.1"/>
</dbReference>
<dbReference type="Proteomes" id="UP000535491">
    <property type="component" value="Unassembled WGS sequence"/>
</dbReference>
<gene>
    <name evidence="1" type="ORF">H1191_10780</name>
</gene>
<proteinExistence type="predicted"/>